<dbReference type="EMBL" id="CADCVI010000109">
    <property type="protein sequence ID" value="CAA9468570.1"/>
    <property type="molecule type" value="Genomic_DNA"/>
</dbReference>
<dbReference type="InterPro" id="IPR015590">
    <property type="entry name" value="Aldehyde_DH_dom"/>
</dbReference>
<dbReference type="Pfam" id="PF00171">
    <property type="entry name" value="Aldedh"/>
    <property type="match status" value="1"/>
</dbReference>
<evidence type="ECO:0000256" key="2">
    <source>
        <dbReference type="ARBA" id="ARBA00023002"/>
    </source>
</evidence>
<evidence type="ECO:0000256" key="5">
    <source>
        <dbReference type="SAM" id="MobiDB-lite"/>
    </source>
</evidence>
<dbReference type="PROSITE" id="PS00687">
    <property type="entry name" value="ALDEHYDE_DEHYDR_GLU"/>
    <property type="match status" value="1"/>
</dbReference>
<dbReference type="GO" id="GO:0016620">
    <property type="term" value="F:oxidoreductase activity, acting on the aldehyde or oxo group of donors, NAD or NADP as acceptor"/>
    <property type="evidence" value="ECO:0007669"/>
    <property type="project" value="InterPro"/>
</dbReference>
<dbReference type="FunFam" id="3.40.605.10:FF:000007">
    <property type="entry name" value="NAD/NADP-dependent betaine aldehyde dehydrogenase"/>
    <property type="match status" value="1"/>
</dbReference>
<dbReference type="AlphaFoldDB" id="A0A6J4RA75"/>
<dbReference type="FunFam" id="3.40.309.10:FF:000009">
    <property type="entry name" value="Aldehyde dehydrogenase A"/>
    <property type="match status" value="1"/>
</dbReference>
<dbReference type="InterPro" id="IPR016161">
    <property type="entry name" value="Ald_DH/histidinol_DH"/>
</dbReference>
<dbReference type="InterPro" id="IPR029510">
    <property type="entry name" value="Ald_DH_CS_GLU"/>
</dbReference>
<accession>A0A6J4RA75</accession>
<feature type="region of interest" description="Disordered" evidence="5">
    <location>
        <begin position="1"/>
        <end position="25"/>
    </location>
</feature>
<dbReference type="Gene3D" id="3.40.605.10">
    <property type="entry name" value="Aldehyde Dehydrogenase, Chain A, domain 1"/>
    <property type="match status" value="1"/>
</dbReference>
<evidence type="ECO:0000256" key="3">
    <source>
        <dbReference type="PROSITE-ProRule" id="PRU10007"/>
    </source>
</evidence>
<keyword evidence="2 4" id="KW-0560">Oxidoreductase</keyword>
<dbReference type="CDD" id="cd07078">
    <property type="entry name" value="ALDH"/>
    <property type="match status" value="1"/>
</dbReference>
<comment type="similarity">
    <text evidence="1 4">Belongs to the aldehyde dehydrogenase family.</text>
</comment>
<sequence length="480" mass="49746">MQIKETTSHLIGGEKVPSTGDEGIAVTNPSNGDGIGFIPAGTKEDADAAVAAARGALPRWSRMPAAERAGLVKEAARKMRGYAKEISEIVTLEMGKTVDDALGGVEAGIGTLEQYAELGPLHRGKSLNGNFDASDMMVHEPHGVAAVVVPWNDPVAIACGYIGAALVTGNTVVYKPSEKTPLSAVWVATMFDDLPPGVLNLLLGDGRAGRPLVAHEDVDLVLFTGSVPVGREILSVAGGALKKAVVELGGKDPMIVDRGVDPAWAAGEAATGCFANAGQICTSIERIYVHEEIADEFLKELTGRAEALKVGDGFDPDSEMGPIVDEGQRSLIHRHVTEAVEAGAELLCGGRVPEGPGSFYPPTVLAGVRSGMAVVDEETFGPIAAVEVVRSFDEALEKANETVYGLAAAVLTPDGANAQRAWRELRAGTVKINSVFGGAPGGAATPKKASGLGFGYGPELLDEVTTTKVVHHTAPPQGNL</sequence>
<organism evidence="7">
    <name type="scientific">uncultured Rubrobacteraceae bacterium</name>
    <dbReference type="NCBI Taxonomy" id="349277"/>
    <lineage>
        <taxon>Bacteria</taxon>
        <taxon>Bacillati</taxon>
        <taxon>Actinomycetota</taxon>
        <taxon>Rubrobacteria</taxon>
        <taxon>Rubrobacterales</taxon>
        <taxon>Rubrobacteraceae</taxon>
        <taxon>environmental samples</taxon>
    </lineage>
</organism>
<dbReference type="SUPFAM" id="SSF53720">
    <property type="entry name" value="ALDH-like"/>
    <property type="match status" value="1"/>
</dbReference>
<evidence type="ECO:0000256" key="1">
    <source>
        <dbReference type="ARBA" id="ARBA00009986"/>
    </source>
</evidence>
<dbReference type="PANTHER" id="PTHR11699">
    <property type="entry name" value="ALDEHYDE DEHYDROGENASE-RELATED"/>
    <property type="match status" value="1"/>
</dbReference>
<reference evidence="7" key="1">
    <citation type="submission" date="2020-02" db="EMBL/GenBank/DDBJ databases">
        <authorList>
            <person name="Meier V. D."/>
        </authorList>
    </citation>
    <scope>NUCLEOTIDE SEQUENCE</scope>
    <source>
        <strain evidence="7">AVDCRST_MAG25</strain>
    </source>
</reference>
<evidence type="ECO:0000256" key="4">
    <source>
        <dbReference type="RuleBase" id="RU003345"/>
    </source>
</evidence>
<proteinExistence type="inferred from homology"/>
<feature type="active site" evidence="3">
    <location>
        <position position="247"/>
    </location>
</feature>
<dbReference type="Gene3D" id="3.40.309.10">
    <property type="entry name" value="Aldehyde Dehydrogenase, Chain A, domain 2"/>
    <property type="match status" value="1"/>
</dbReference>
<feature type="domain" description="Aldehyde dehydrogenase" evidence="6">
    <location>
        <begin position="18"/>
        <end position="470"/>
    </location>
</feature>
<dbReference type="InterPro" id="IPR016163">
    <property type="entry name" value="Ald_DH_C"/>
</dbReference>
<evidence type="ECO:0000313" key="7">
    <source>
        <dbReference type="EMBL" id="CAA9468570.1"/>
    </source>
</evidence>
<dbReference type="InterPro" id="IPR016162">
    <property type="entry name" value="Ald_DH_N"/>
</dbReference>
<gene>
    <name evidence="7" type="ORF">AVDCRST_MAG25-1815</name>
</gene>
<protein>
    <submittedName>
        <fullName evidence="7">Aldehyde dehydrogenase</fullName>
    </submittedName>
</protein>
<name>A0A6J4RA75_9ACTN</name>
<evidence type="ECO:0000259" key="6">
    <source>
        <dbReference type="Pfam" id="PF00171"/>
    </source>
</evidence>